<proteinExistence type="inferred from homology"/>
<keyword evidence="10" id="KW-1185">Reference proteome</keyword>
<dbReference type="PANTHER" id="PTHR30151">
    <property type="entry name" value="ALKANE SULFONATE ABC TRANSPORTER-RELATED, MEMBRANE SUBUNIT"/>
    <property type="match status" value="1"/>
</dbReference>
<comment type="subcellular location">
    <subcellularLocation>
        <location evidence="1 7">Cell membrane</location>
        <topology evidence="1 7">Multi-pass membrane protein</topology>
    </subcellularLocation>
</comment>
<dbReference type="InterPro" id="IPR000515">
    <property type="entry name" value="MetI-like"/>
</dbReference>
<keyword evidence="3" id="KW-1003">Cell membrane</keyword>
<gene>
    <name evidence="9" type="ORF">GCM10022381_23310</name>
</gene>
<evidence type="ECO:0000256" key="5">
    <source>
        <dbReference type="ARBA" id="ARBA00022989"/>
    </source>
</evidence>
<dbReference type="Pfam" id="PF00528">
    <property type="entry name" value="BPD_transp_1"/>
    <property type="match status" value="1"/>
</dbReference>
<evidence type="ECO:0000256" key="4">
    <source>
        <dbReference type="ARBA" id="ARBA00022692"/>
    </source>
</evidence>
<protein>
    <submittedName>
        <fullName evidence="9">ABC transporter permease</fullName>
    </submittedName>
</protein>
<organism evidence="9 10">
    <name type="scientific">Leifsonia kafniensis</name>
    <dbReference type="NCBI Taxonomy" id="475957"/>
    <lineage>
        <taxon>Bacteria</taxon>
        <taxon>Bacillati</taxon>
        <taxon>Actinomycetota</taxon>
        <taxon>Actinomycetes</taxon>
        <taxon>Micrococcales</taxon>
        <taxon>Microbacteriaceae</taxon>
        <taxon>Leifsonia</taxon>
    </lineage>
</organism>
<accession>A0ABP7KKI1</accession>
<evidence type="ECO:0000259" key="8">
    <source>
        <dbReference type="PROSITE" id="PS50928"/>
    </source>
</evidence>
<keyword evidence="6 7" id="KW-0472">Membrane</keyword>
<dbReference type="PANTHER" id="PTHR30151:SF20">
    <property type="entry name" value="ABC TRANSPORTER PERMEASE PROTEIN HI_0355-RELATED"/>
    <property type="match status" value="1"/>
</dbReference>
<evidence type="ECO:0000256" key="1">
    <source>
        <dbReference type="ARBA" id="ARBA00004651"/>
    </source>
</evidence>
<dbReference type="EMBL" id="BAABCN010000007">
    <property type="protein sequence ID" value="GAA3880393.1"/>
    <property type="molecule type" value="Genomic_DNA"/>
</dbReference>
<keyword evidence="2 7" id="KW-0813">Transport</keyword>
<evidence type="ECO:0000256" key="3">
    <source>
        <dbReference type="ARBA" id="ARBA00022475"/>
    </source>
</evidence>
<evidence type="ECO:0000256" key="2">
    <source>
        <dbReference type="ARBA" id="ARBA00022448"/>
    </source>
</evidence>
<feature type="domain" description="ABC transmembrane type-1" evidence="8">
    <location>
        <begin position="88"/>
        <end position="272"/>
    </location>
</feature>
<evidence type="ECO:0000256" key="6">
    <source>
        <dbReference type="ARBA" id="ARBA00023136"/>
    </source>
</evidence>
<keyword evidence="4 7" id="KW-0812">Transmembrane</keyword>
<dbReference type="RefSeq" id="WP_345066629.1">
    <property type="nucleotide sequence ID" value="NZ_BAABCN010000007.1"/>
</dbReference>
<keyword evidence="5 7" id="KW-1133">Transmembrane helix</keyword>
<dbReference type="Gene3D" id="1.10.3720.10">
    <property type="entry name" value="MetI-like"/>
    <property type="match status" value="1"/>
</dbReference>
<feature type="transmembrane region" description="Helical" evidence="7">
    <location>
        <begin position="198"/>
        <end position="228"/>
    </location>
</feature>
<feature type="transmembrane region" description="Helical" evidence="7">
    <location>
        <begin position="90"/>
        <end position="114"/>
    </location>
</feature>
<feature type="transmembrane region" description="Helical" evidence="7">
    <location>
        <begin position="248"/>
        <end position="271"/>
    </location>
</feature>
<evidence type="ECO:0000313" key="9">
    <source>
        <dbReference type="EMBL" id="GAA3880393.1"/>
    </source>
</evidence>
<dbReference type="InterPro" id="IPR035906">
    <property type="entry name" value="MetI-like_sf"/>
</dbReference>
<dbReference type="SUPFAM" id="SSF161098">
    <property type="entry name" value="MetI-like"/>
    <property type="match status" value="1"/>
</dbReference>
<dbReference type="Proteomes" id="UP001501803">
    <property type="component" value="Unassembled WGS sequence"/>
</dbReference>
<dbReference type="CDD" id="cd06261">
    <property type="entry name" value="TM_PBP2"/>
    <property type="match status" value="1"/>
</dbReference>
<reference evidence="10" key="1">
    <citation type="journal article" date="2019" name="Int. J. Syst. Evol. Microbiol.">
        <title>The Global Catalogue of Microorganisms (GCM) 10K type strain sequencing project: providing services to taxonomists for standard genome sequencing and annotation.</title>
        <authorList>
            <consortium name="The Broad Institute Genomics Platform"/>
            <consortium name="The Broad Institute Genome Sequencing Center for Infectious Disease"/>
            <person name="Wu L."/>
            <person name="Ma J."/>
        </authorList>
    </citation>
    <scope>NUCLEOTIDE SEQUENCE [LARGE SCALE GENOMIC DNA]</scope>
    <source>
        <strain evidence="10">JCM 17021</strain>
    </source>
</reference>
<evidence type="ECO:0000256" key="7">
    <source>
        <dbReference type="RuleBase" id="RU363032"/>
    </source>
</evidence>
<feature type="transmembrane region" description="Helical" evidence="7">
    <location>
        <begin position="35"/>
        <end position="55"/>
    </location>
</feature>
<name>A0ABP7KKI1_9MICO</name>
<comment type="caution">
    <text evidence="9">The sequence shown here is derived from an EMBL/GenBank/DDBJ whole genome shotgun (WGS) entry which is preliminary data.</text>
</comment>
<comment type="similarity">
    <text evidence="7">Belongs to the binding-protein-dependent transport system permease family.</text>
</comment>
<evidence type="ECO:0000313" key="10">
    <source>
        <dbReference type="Proteomes" id="UP001501803"/>
    </source>
</evidence>
<dbReference type="PROSITE" id="PS50928">
    <property type="entry name" value="ABC_TM1"/>
    <property type="match status" value="1"/>
</dbReference>
<sequence>MTTTSATTTATTSIAIGREKRSITAWLRAHRPETIGTPLTIVAIVLIWWAAVSVFEVRAVVMPSPVDVWQALVQALDPSNPANLYGDIRVTLYEIIVGFLLGSLLGLVLALILVQFRIVERITKPIIDAFQSMPKIAIAPLFIIWFGFGSVSKIALVVVVVFFPVLVAALAGFKSVDQERLEVMQSFGASKWSTFSKLILPASLPFVFTGLEISLVQAITTTIVAEFLSGTAGLGVVIVQMGQVLNTAGVFAVTIILGVIGWVLVLILAAIRRRMLFWSIDTRRPGI</sequence>